<feature type="domain" description="Thiolase C-terminal" evidence="6">
    <location>
        <begin position="280"/>
        <end position="401"/>
    </location>
</feature>
<dbReference type="Pfam" id="PF02803">
    <property type="entry name" value="Thiolase_C"/>
    <property type="match status" value="1"/>
</dbReference>
<dbReference type="InterPro" id="IPR016039">
    <property type="entry name" value="Thiolase-like"/>
</dbReference>
<evidence type="ECO:0000256" key="4">
    <source>
        <dbReference type="RuleBase" id="RU003557"/>
    </source>
</evidence>
<dbReference type="PANTHER" id="PTHR43365:SF1">
    <property type="entry name" value="ACETYL-COA C-ACYLTRANSFERASE"/>
    <property type="match status" value="1"/>
</dbReference>
<dbReference type="InterPro" id="IPR020616">
    <property type="entry name" value="Thiolase_N"/>
</dbReference>
<dbReference type="Pfam" id="PF00108">
    <property type="entry name" value="Thiolase_N"/>
    <property type="match status" value="1"/>
</dbReference>
<comment type="caution">
    <text evidence="7">The sequence shown here is derived from an EMBL/GenBank/DDBJ whole genome shotgun (WGS) entry which is preliminary data.</text>
</comment>
<evidence type="ECO:0000256" key="3">
    <source>
        <dbReference type="ARBA" id="ARBA00023315"/>
    </source>
</evidence>
<protein>
    <submittedName>
        <fullName evidence="7">Acetyl-CoA C-acetyltransferase</fullName>
        <ecNumber evidence="7">2.3.1.9</ecNumber>
    </submittedName>
</protein>
<evidence type="ECO:0000256" key="1">
    <source>
        <dbReference type="ARBA" id="ARBA00010982"/>
    </source>
</evidence>
<dbReference type="Gene3D" id="3.40.47.10">
    <property type="match status" value="2"/>
</dbReference>
<dbReference type="SUPFAM" id="SSF53901">
    <property type="entry name" value="Thiolase-like"/>
    <property type="match status" value="2"/>
</dbReference>
<evidence type="ECO:0000259" key="5">
    <source>
        <dbReference type="Pfam" id="PF00108"/>
    </source>
</evidence>
<dbReference type="NCBIfam" id="NF006090">
    <property type="entry name" value="PRK08242.1"/>
    <property type="match status" value="1"/>
</dbReference>
<keyword evidence="3 4" id="KW-0012">Acyltransferase</keyword>
<keyword evidence="8" id="KW-1185">Reference proteome</keyword>
<dbReference type="PROSITE" id="PS00098">
    <property type="entry name" value="THIOLASE_1"/>
    <property type="match status" value="1"/>
</dbReference>
<dbReference type="RefSeq" id="WP_367312942.1">
    <property type="nucleotide sequence ID" value="NZ_JAUHPV010000003.1"/>
</dbReference>
<feature type="domain" description="Thiolase N-terminal" evidence="5">
    <location>
        <begin position="5"/>
        <end position="270"/>
    </location>
</feature>
<dbReference type="Proteomes" id="UP001172738">
    <property type="component" value="Unassembled WGS sequence"/>
</dbReference>
<name>A0ABT8G0H6_9MICO</name>
<evidence type="ECO:0000313" key="7">
    <source>
        <dbReference type="EMBL" id="MDN4472641.1"/>
    </source>
</evidence>
<dbReference type="EC" id="2.3.1.9" evidence="7"/>
<dbReference type="PROSITE" id="PS00737">
    <property type="entry name" value="THIOLASE_2"/>
    <property type="match status" value="1"/>
</dbReference>
<evidence type="ECO:0000256" key="2">
    <source>
        <dbReference type="ARBA" id="ARBA00022679"/>
    </source>
</evidence>
<dbReference type="PANTHER" id="PTHR43365">
    <property type="entry name" value="BLR7806 PROTEIN"/>
    <property type="match status" value="1"/>
</dbReference>
<gene>
    <name evidence="7" type="ORF">QQX04_06500</name>
</gene>
<dbReference type="CDD" id="cd00751">
    <property type="entry name" value="thiolase"/>
    <property type="match status" value="1"/>
</dbReference>
<sequence length="406" mass="42432">MTEAYIYDAVRTPRGKNRGGALHGIKPVDLVVGLIHALQERNPGLDPELIDDIVLGVVSPIGEQGGDIARTAALVAGLPESVAGVQLNRFCASGLEAVNTAAQKVGSGFESLVLAGGVESMSRVPIGSDGGAYVQDPTTNYDLHFVPQGVSADLIATIEGFTREEIDAFAVESQKRADDAWNEGRFARSIVPVKDINGVTVLDTDEHRRPGSTVESLGALKPAFATLGAEAGYDAVAMQKYHSLERIDHVHTAANSSGIVDGAALMIIGSKEIGERLGLTPRARIVSAAVTGSEPTIMLTGPAPATRKALAKAGLSVDDIDLFELNEAFASVVMRWEREMGISHDKVNVNGGAIAMGHPLGATGAMILGTLLDELERRDLTRGLATLCVGAGMGVATVIERVEEGA</sequence>
<evidence type="ECO:0000313" key="8">
    <source>
        <dbReference type="Proteomes" id="UP001172738"/>
    </source>
</evidence>
<dbReference type="InterPro" id="IPR020615">
    <property type="entry name" value="Thiolase_acyl_enz_int_AS"/>
</dbReference>
<dbReference type="InterPro" id="IPR020610">
    <property type="entry name" value="Thiolase_AS"/>
</dbReference>
<evidence type="ECO:0000259" key="6">
    <source>
        <dbReference type="Pfam" id="PF02803"/>
    </source>
</evidence>
<proteinExistence type="inferred from homology"/>
<dbReference type="PROSITE" id="PS00099">
    <property type="entry name" value="THIOLASE_3"/>
    <property type="match status" value="1"/>
</dbReference>
<reference evidence="7" key="1">
    <citation type="submission" date="2023-06" db="EMBL/GenBank/DDBJ databases">
        <title>SYSU T00b26.</title>
        <authorList>
            <person name="Gao L."/>
            <person name="Fang B.-Z."/>
            <person name="Li W.-J."/>
        </authorList>
    </citation>
    <scope>NUCLEOTIDE SEQUENCE</scope>
    <source>
        <strain evidence="7">SYSU T00b26</strain>
    </source>
</reference>
<keyword evidence="2 4" id="KW-0808">Transferase</keyword>
<dbReference type="InterPro" id="IPR020617">
    <property type="entry name" value="Thiolase_C"/>
</dbReference>
<dbReference type="NCBIfam" id="TIGR01930">
    <property type="entry name" value="AcCoA-C-Actrans"/>
    <property type="match status" value="1"/>
</dbReference>
<comment type="similarity">
    <text evidence="1 4">Belongs to the thiolase-like superfamily. Thiolase family.</text>
</comment>
<dbReference type="EMBL" id="JAUHPV010000003">
    <property type="protein sequence ID" value="MDN4472641.1"/>
    <property type="molecule type" value="Genomic_DNA"/>
</dbReference>
<dbReference type="InterPro" id="IPR002155">
    <property type="entry name" value="Thiolase"/>
</dbReference>
<dbReference type="GO" id="GO:0003985">
    <property type="term" value="F:acetyl-CoA C-acetyltransferase activity"/>
    <property type="evidence" value="ECO:0007669"/>
    <property type="project" value="UniProtKB-EC"/>
</dbReference>
<accession>A0ABT8G0H6</accession>
<dbReference type="InterPro" id="IPR020613">
    <property type="entry name" value="Thiolase_CS"/>
</dbReference>
<organism evidence="7 8">
    <name type="scientific">Demequina zhanjiangensis</name>
    <dbReference type="NCBI Taxonomy" id="3051659"/>
    <lineage>
        <taxon>Bacteria</taxon>
        <taxon>Bacillati</taxon>
        <taxon>Actinomycetota</taxon>
        <taxon>Actinomycetes</taxon>
        <taxon>Micrococcales</taxon>
        <taxon>Demequinaceae</taxon>
        <taxon>Demequina</taxon>
    </lineage>
</organism>
<dbReference type="PIRSF" id="PIRSF000429">
    <property type="entry name" value="Ac-CoA_Ac_transf"/>
    <property type="match status" value="1"/>
</dbReference>